<feature type="coiled-coil region" evidence="3">
    <location>
        <begin position="69"/>
        <end position="96"/>
    </location>
</feature>
<dbReference type="PANTHER" id="PTHR12651">
    <property type="entry name" value="26S PROTEASOME NON-ATPASE REGULATORY SUBUNIT 9"/>
    <property type="match status" value="1"/>
</dbReference>
<dbReference type="InterPro" id="IPR040815">
    <property type="entry name" value="Nas2_N"/>
</dbReference>
<sequence length="213" mass="22859">MSSNPPEATSPSPSPSPADHARALMARKDEIESELQEQIDILKSNNVTMDTPLVDAEGFPRADIDLWVVRTARKRVIELRNDLRALMDEIAGALEKVYDPSVPSPSLRNGVASSSAVPTKPFARVEAVAPGSPSAEAALQRGDLVLKFGGLDHNSFQSSSLQPIAELVAASENRAIRILVSRDNVTKALTLTPRKNWGGRGTLGCHIVPYTAS</sequence>
<dbReference type="AlphaFoldDB" id="A0A8H7XRN3"/>
<dbReference type="Gene3D" id="6.10.140.1710">
    <property type="match status" value="1"/>
</dbReference>
<dbReference type="GO" id="GO:0070682">
    <property type="term" value="P:proteasome regulatory particle assembly"/>
    <property type="evidence" value="ECO:0007669"/>
    <property type="project" value="InterPro"/>
</dbReference>
<evidence type="ECO:0000256" key="2">
    <source>
        <dbReference type="ARBA" id="ARBA00068021"/>
    </source>
</evidence>
<evidence type="ECO:0000256" key="1">
    <source>
        <dbReference type="ARBA" id="ARBA00023186"/>
    </source>
</evidence>
<dbReference type="InterPro" id="IPR036034">
    <property type="entry name" value="PDZ_sf"/>
</dbReference>
<dbReference type="GO" id="GO:0005634">
    <property type="term" value="C:nucleus"/>
    <property type="evidence" value="ECO:0007669"/>
    <property type="project" value="TreeGrafter"/>
</dbReference>
<evidence type="ECO:0000259" key="6">
    <source>
        <dbReference type="Pfam" id="PF18265"/>
    </source>
</evidence>
<feature type="domain" description="Nas2 N-terminal" evidence="6">
    <location>
        <begin position="22"/>
        <end position="98"/>
    </location>
</feature>
<feature type="region of interest" description="Disordered" evidence="4">
    <location>
        <begin position="1"/>
        <end position="29"/>
    </location>
</feature>
<accession>A0A8H7XRN3</accession>
<evidence type="ECO:0000256" key="4">
    <source>
        <dbReference type="SAM" id="MobiDB-lite"/>
    </source>
</evidence>
<comment type="caution">
    <text evidence="7">The sequence shown here is derived from an EMBL/GenBank/DDBJ whole genome shotgun (WGS) entry which is preliminary data.</text>
</comment>
<dbReference type="Pfam" id="PF18265">
    <property type="entry name" value="Nas2_N"/>
    <property type="match status" value="1"/>
</dbReference>
<evidence type="ECO:0000259" key="5">
    <source>
        <dbReference type="Pfam" id="PF04495"/>
    </source>
</evidence>
<dbReference type="SUPFAM" id="SSF50156">
    <property type="entry name" value="PDZ domain-like"/>
    <property type="match status" value="1"/>
</dbReference>
<organism evidence="7">
    <name type="scientific">Psilocybe cubensis</name>
    <name type="common">Psychedelic mushroom</name>
    <name type="synonym">Stropharia cubensis</name>
    <dbReference type="NCBI Taxonomy" id="181762"/>
    <lineage>
        <taxon>Eukaryota</taxon>
        <taxon>Fungi</taxon>
        <taxon>Dikarya</taxon>
        <taxon>Basidiomycota</taxon>
        <taxon>Agaricomycotina</taxon>
        <taxon>Agaricomycetes</taxon>
        <taxon>Agaricomycetidae</taxon>
        <taxon>Agaricales</taxon>
        <taxon>Agaricineae</taxon>
        <taxon>Strophariaceae</taxon>
        <taxon>Psilocybe</taxon>
    </lineage>
</organism>
<keyword evidence="1" id="KW-0143">Chaperone</keyword>
<dbReference type="Pfam" id="PF04495">
    <property type="entry name" value="GRASP55_65"/>
    <property type="match status" value="1"/>
</dbReference>
<evidence type="ECO:0000256" key="3">
    <source>
        <dbReference type="SAM" id="Coils"/>
    </source>
</evidence>
<dbReference type="PANTHER" id="PTHR12651:SF1">
    <property type="entry name" value="26S PROTEASOME NON-ATPASE REGULATORY SUBUNIT 9"/>
    <property type="match status" value="1"/>
</dbReference>
<proteinExistence type="predicted"/>
<dbReference type="OrthoDB" id="72325at2759"/>
<feature type="domain" description="PDZ GRASP-type" evidence="5">
    <location>
        <begin position="122"/>
        <end position="207"/>
    </location>
</feature>
<keyword evidence="3" id="KW-0175">Coiled coil</keyword>
<dbReference type="FunFam" id="2.30.42.10:FF:000107">
    <property type="entry name" value="26S proteasome non-ATPase regulatory subunit 9"/>
    <property type="match status" value="1"/>
</dbReference>
<dbReference type="Gene3D" id="2.30.42.10">
    <property type="match status" value="1"/>
</dbReference>
<dbReference type="InterPro" id="IPR024958">
    <property type="entry name" value="GRASP_PDZ"/>
</dbReference>
<reference evidence="7" key="1">
    <citation type="submission" date="2021-02" db="EMBL/GenBank/DDBJ databases">
        <title>Psilocybe cubensis genome.</title>
        <authorList>
            <person name="Mckernan K.J."/>
            <person name="Crawford S."/>
            <person name="Trippe A."/>
            <person name="Kane L.T."/>
            <person name="Mclaughlin S."/>
        </authorList>
    </citation>
    <scope>NUCLEOTIDE SEQUENCE [LARGE SCALE GENOMIC DNA]</scope>
    <source>
        <strain evidence="7">MGC-MH-2018</strain>
    </source>
</reference>
<dbReference type="GO" id="GO:0005737">
    <property type="term" value="C:cytoplasm"/>
    <property type="evidence" value="ECO:0007669"/>
    <property type="project" value="TreeGrafter"/>
</dbReference>
<dbReference type="EMBL" id="JAFIQS010000008">
    <property type="protein sequence ID" value="KAG5166241.1"/>
    <property type="molecule type" value="Genomic_DNA"/>
</dbReference>
<feature type="compositionally biased region" description="Low complexity" evidence="4">
    <location>
        <begin position="1"/>
        <end position="11"/>
    </location>
</feature>
<evidence type="ECO:0000313" key="7">
    <source>
        <dbReference type="EMBL" id="KAG5166241.1"/>
    </source>
</evidence>
<name>A0A8H7XRN3_PSICU</name>
<gene>
    <name evidence="7" type="ORF">JR316_008324</name>
</gene>
<protein>
    <recommendedName>
        <fullName evidence="2">Probable 26S proteasome regulatory subunit p27</fullName>
    </recommendedName>
</protein>
<feature type="compositionally biased region" description="Basic and acidic residues" evidence="4">
    <location>
        <begin position="19"/>
        <end position="29"/>
    </location>
</feature>
<dbReference type="InterPro" id="IPR035269">
    <property type="entry name" value="PSMD9"/>
</dbReference>